<dbReference type="EMBL" id="BKAJ01000278">
    <property type="protein sequence ID" value="GEP61969.1"/>
    <property type="molecule type" value="Genomic_DNA"/>
</dbReference>
<name>A0A512NSP8_9HYPH</name>
<gene>
    <name evidence="1" type="ORF">RSO01_91350</name>
</gene>
<protein>
    <submittedName>
        <fullName evidence="1">Uncharacterized protein</fullName>
    </submittedName>
</protein>
<sequence>MIDARAPVPAEQAIDGGRVALGILALVEPIVFHTALRGRIGHREPGLRAAHRAREALNPGVDVAQIVRPEL</sequence>
<dbReference type="Proteomes" id="UP000321058">
    <property type="component" value="Unassembled WGS sequence"/>
</dbReference>
<organism evidence="1 2">
    <name type="scientific">Reyranella soli</name>
    <dbReference type="NCBI Taxonomy" id="1230389"/>
    <lineage>
        <taxon>Bacteria</taxon>
        <taxon>Pseudomonadati</taxon>
        <taxon>Pseudomonadota</taxon>
        <taxon>Alphaproteobacteria</taxon>
        <taxon>Hyphomicrobiales</taxon>
        <taxon>Reyranellaceae</taxon>
        <taxon>Reyranella</taxon>
    </lineage>
</organism>
<evidence type="ECO:0000313" key="2">
    <source>
        <dbReference type="Proteomes" id="UP000321058"/>
    </source>
</evidence>
<comment type="caution">
    <text evidence="1">The sequence shown here is derived from an EMBL/GenBank/DDBJ whole genome shotgun (WGS) entry which is preliminary data.</text>
</comment>
<accession>A0A512NSP8</accession>
<proteinExistence type="predicted"/>
<dbReference type="AlphaFoldDB" id="A0A512NSP8"/>
<keyword evidence="2" id="KW-1185">Reference proteome</keyword>
<evidence type="ECO:0000313" key="1">
    <source>
        <dbReference type="EMBL" id="GEP61969.1"/>
    </source>
</evidence>
<reference evidence="1 2" key="1">
    <citation type="submission" date="2019-07" db="EMBL/GenBank/DDBJ databases">
        <title>Whole genome shotgun sequence of Reyranella soli NBRC 108950.</title>
        <authorList>
            <person name="Hosoyama A."/>
            <person name="Uohara A."/>
            <person name="Ohji S."/>
            <person name="Ichikawa N."/>
        </authorList>
    </citation>
    <scope>NUCLEOTIDE SEQUENCE [LARGE SCALE GENOMIC DNA]</scope>
    <source>
        <strain evidence="1 2">NBRC 108950</strain>
    </source>
</reference>